<evidence type="ECO:0000256" key="4">
    <source>
        <dbReference type="ARBA" id="ARBA00022679"/>
    </source>
</evidence>
<dbReference type="FunFam" id="3.30.40.10:FF:000786">
    <property type="entry name" value="Putative E3 ubiquitin-protein ligase RHA4A isoform A"/>
    <property type="match status" value="1"/>
</dbReference>
<comment type="pathway">
    <text evidence="2">Protein modification; protein ubiquitination.</text>
</comment>
<dbReference type="EC" id="2.3.2.27" evidence="3"/>
<evidence type="ECO:0000259" key="11">
    <source>
        <dbReference type="PROSITE" id="PS50089"/>
    </source>
</evidence>
<feature type="transmembrane region" description="Helical" evidence="10">
    <location>
        <begin position="32"/>
        <end position="56"/>
    </location>
</feature>
<name>A0AAV1WX86_LUPLU</name>
<evidence type="ECO:0000313" key="13">
    <source>
        <dbReference type="Proteomes" id="UP001497480"/>
    </source>
</evidence>
<keyword evidence="8" id="KW-0862">Zinc</keyword>
<keyword evidence="13" id="KW-1185">Reference proteome</keyword>
<accession>A0AAV1WX86</accession>
<keyword evidence="5" id="KW-0479">Metal-binding</keyword>
<dbReference type="SUPFAM" id="SSF57850">
    <property type="entry name" value="RING/U-box"/>
    <property type="match status" value="1"/>
</dbReference>
<evidence type="ECO:0000256" key="6">
    <source>
        <dbReference type="ARBA" id="ARBA00022771"/>
    </source>
</evidence>
<evidence type="ECO:0000313" key="12">
    <source>
        <dbReference type="EMBL" id="CAL0313316.1"/>
    </source>
</evidence>
<sequence>MNYNYQGALMGIPQSPNPSPSHLYPQEIQLKLYQAFIFSIPILFTIILILLFYLFYLKRRASSLTHTPIHIITRSSNPQTTYSYPSSPYRLDHLTVQVLDKLPRVLFDEDLRARDSLCCVCLGEFEVKEEVLQIPYCKHVFHIECIHNWLQSNTTCPLCRCFIIPTTTSTTKFITPPSSILLDPPQQSDVVSTSPSHIISLLPQIQDEASASSHNN</sequence>
<gene>
    <name evidence="12" type="ORF">LLUT_LOCUS14376</name>
</gene>
<dbReference type="PROSITE" id="PS50089">
    <property type="entry name" value="ZF_RING_2"/>
    <property type="match status" value="1"/>
</dbReference>
<dbReference type="Gene3D" id="3.30.40.10">
    <property type="entry name" value="Zinc/RING finger domain, C3HC4 (zinc finger)"/>
    <property type="match status" value="1"/>
</dbReference>
<evidence type="ECO:0000256" key="5">
    <source>
        <dbReference type="ARBA" id="ARBA00022723"/>
    </source>
</evidence>
<dbReference type="SMART" id="SM00184">
    <property type="entry name" value="RING"/>
    <property type="match status" value="1"/>
</dbReference>
<dbReference type="InterPro" id="IPR044600">
    <property type="entry name" value="ATL1/ATL16-like"/>
</dbReference>
<keyword evidence="10" id="KW-1133">Transmembrane helix</keyword>
<evidence type="ECO:0000256" key="10">
    <source>
        <dbReference type="SAM" id="Phobius"/>
    </source>
</evidence>
<dbReference type="EMBL" id="CAXHTB010000010">
    <property type="protein sequence ID" value="CAL0313316.1"/>
    <property type="molecule type" value="Genomic_DNA"/>
</dbReference>
<keyword evidence="7" id="KW-0833">Ubl conjugation pathway</keyword>
<dbReference type="GO" id="GO:0008270">
    <property type="term" value="F:zinc ion binding"/>
    <property type="evidence" value="ECO:0007669"/>
    <property type="project" value="UniProtKB-KW"/>
</dbReference>
<comment type="catalytic activity">
    <reaction evidence="1">
        <text>S-ubiquitinyl-[E2 ubiquitin-conjugating enzyme]-L-cysteine + [acceptor protein]-L-lysine = [E2 ubiquitin-conjugating enzyme]-L-cysteine + N(6)-ubiquitinyl-[acceptor protein]-L-lysine.</text>
        <dbReference type="EC" id="2.3.2.27"/>
    </reaction>
</comment>
<keyword evidence="6 9" id="KW-0863">Zinc-finger</keyword>
<proteinExistence type="predicted"/>
<dbReference type="InterPro" id="IPR001841">
    <property type="entry name" value="Znf_RING"/>
</dbReference>
<evidence type="ECO:0000256" key="3">
    <source>
        <dbReference type="ARBA" id="ARBA00012483"/>
    </source>
</evidence>
<evidence type="ECO:0000256" key="9">
    <source>
        <dbReference type="PROSITE-ProRule" id="PRU00175"/>
    </source>
</evidence>
<dbReference type="PANTHER" id="PTHR46913">
    <property type="entry name" value="RING-H2 FINGER PROTEIN ATL16"/>
    <property type="match status" value="1"/>
</dbReference>
<evidence type="ECO:0000256" key="2">
    <source>
        <dbReference type="ARBA" id="ARBA00004906"/>
    </source>
</evidence>
<dbReference type="CDD" id="cd16461">
    <property type="entry name" value="RING-H2_EL5-like"/>
    <property type="match status" value="1"/>
</dbReference>
<keyword evidence="10" id="KW-0812">Transmembrane</keyword>
<comment type="caution">
    <text evidence="12">The sequence shown here is derived from an EMBL/GenBank/DDBJ whole genome shotgun (WGS) entry which is preliminary data.</text>
</comment>
<dbReference type="PANTHER" id="PTHR46913:SF23">
    <property type="entry name" value="E3 UBIQUITIN-PROTEIN LIGASE RHA4A-RELATED"/>
    <property type="match status" value="1"/>
</dbReference>
<keyword evidence="4" id="KW-0808">Transferase</keyword>
<dbReference type="Pfam" id="PF13639">
    <property type="entry name" value="zf-RING_2"/>
    <property type="match status" value="1"/>
</dbReference>
<evidence type="ECO:0000256" key="7">
    <source>
        <dbReference type="ARBA" id="ARBA00022786"/>
    </source>
</evidence>
<dbReference type="GO" id="GO:0061630">
    <property type="term" value="F:ubiquitin protein ligase activity"/>
    <property type="evidence" value="ECO:0007669"/>
    <property type="project" value="UniProtKB-EC"/>
</dbReference>
<reference evidence="12 13" key="1">
    <citation type="submission" date="2024-03" db="EMBL/GenBank/DDBJ databases">
        <authorList>
            <person name="Martinez-Hernandez J."/>
        </authorList>
    </citation>
    <scope>NUCLEOTIDE SEQUENCE [LARGE SCALE GENOMIC DNA]</scope>
</reference>
<dbReference type="InterPro" id="IPR013083">
    <property type="entry name" value="Znf_RING/FYVE/PHD"/>
</dbReference>
<feature type="domain" description="RING-type" evidence="11">
    <location>
        <begin position="118"/>
        <end position="160"/>
    </location>
</feature>
<protein>
    <recommendedName>
        <fullName evidence="3">RING-type E3 ubiquitin transferase</fullName>
        <ecNumber evidence="3">2.3.2.27</ecNumber>
    </recommendedName>
</protein>
<keyword evidence="10" id="KW-0472">Membrane</keyword>
<organism evidence="12 13">
    <name type="scientific">Lupinus luteus</name>
    <name type="common">European yellow lupine</name>
    <dbReference type="NCBI Taxonomy" id="3873"/>
    <lineage>
        <taxon>Eukaryota</taxon>
        <taxon>Viridiplantae</taxon>
        <taxon>Streptophyta</taxon>
        <taxon>Embryophyta</taxon>
        <taxon>Tracheophyta</taxon>
        <taxon>Spermatophyta</taxon>
        <taxon>Magnoliopsida</taxon>
        <taxon>eudicotyledons</taxon>
        <taxon>Gunneridae</taxon>
        <taxon>Pentapetalae</taxon>
        <taxon>rosids</taxon>
        <taxon>fabids</taxon>
        <taxon>Fabales</taxon>
        <taxon>Fabaceae</taxon>
        <taxon>Papilionoideae</taxon>
        <taxon>50 kb inversion clade</taxon>
        <taxon>genistoids sensu lato</taxon>
        <taxon>core genistoids</taxon>
        <taxon>Genisteae</taxon>
        <taxon>Lupinus</taxon>
    </lineage>
</organism>
<dbReference type="Proteomes" id="UP001497480">
    <property type="component" value="Unassembled WGS sequence"/>
</dbReference>
<evidence type="ECO:0000256" key="1">
    <source>
        <dbReference type="ARBA" id="ARBA00000900"/>
    </source>
</evidence>
<evidence type="ECO:0000256" key="8">
    <source>
        <dbReference type="ARBA" id="ARBA00022833"/>
    </source>
</evidence>
<dbReference type="AlphaFoldDB" id="A0AAV1WX86"/>
<dbReference type="GO" id="GO:0016567">
    <property type="term" value="P:protein ubiquitination"/>
    <property type="evidence" value="ECO:0007669"/>
    <property type="project" value="InterPro"/>
</dbReference>